<dbReference type="AlphaFoldDB" id="A0A9D2R725"/>
<dbReference type="PANTHER" id="PTHR30383:SF5">
    <property type="entry name" value="SGNH HYDROLASE-TYPE ESTERASE DOMAIN-CONTAINING PROTEIN"/>
    <property type="match status" value="1"/>
</dbReference>
<name>A0A9D2R725_9FIRM</name>
<dbReference type="InterPro" id="IPR008265">
    <property type="entry name" value="Lipase_GDSL_AS"/>
</dbReference>
<dbReference type="PROSITE" id="PS01098">
    <property type="entry name" value="LIPASE_GDSL_SER"/>
    <property type="match status" value="1"/>
</dbReference>
<dbReference type="InterPro" id="IPR013830">
    <property type="entry name" value="SGNH_hydro"/>
</dbReference>
<feature type="domain" description="SGNH hydrolase-type esterase" evidence="1">
    <location>
        <begin position="6"/>
        <end position="193"/>
    </location>
</feature>
<accession>A0A9D2R725</accession>
<dbReference type="InterPro" id="IPR051532">
    <property type="entry name" value="Ester_Hydrolysis_Enzymes"/>
</dbReference>
<dbReference type="GO" id="GO:0004622">
    <property type="term" value="F:phosphatidylcholine lysophospholipase activity"/>
    <property type="evidence" value="ECO:0007669"/>
    <property type="project" value="TreeGrafter"/>
</dbReference>
<evidence type="ECO:0000313" key="2">
    <source>
        <dbReference type="EMBL" id="HJD38549.1"/>
    </source>
</evidence>
<dbReference type="PANTHER" id="PTHR30383">
    <property type="entry name" value="THIOESTERASE 1/PROTEASE 1/LYSOPHOSPHOLIPASE L1"/>
    <property type="match status" value="1"/>
</dbReference>
<dbReference type="SUPFAM" id="SSF52266">
    <property type="entry name" value="SGNH hydrolase"/>
    <property type="match status" value="1"/>
</dbReference>
<protein>
    <submittedName>
        <fullName evidence="2">Lipase</fullName>
    </submittedName>
</protein>
<gene>
    <name evidence="2" type="ORF">H9913_00850</name>
</gene>
<evidence type="ECO:0000313" key="3">
    <source>
        <dbReference type="Proteomes" id="UP000823850"/>
    </source>
</evidence>
<reference evidence="2" key="1">
    <citation type="journal article" date="2021" name="PeerJ">
        <title>Extensive microbial diversity within the chicken gut microbiome revealed by metagenomics and culture.</title>
        <authorList>
            <person name="Gilroy R."/>
            <person name="Ravi A."/>
            <person name="Getino M."/>
            <person name="Pursley I."/>
            <person name="Horton D.L."/>
            <person name="Alikhan N.F."/>
            <person name="Baker D."/>
            <person name="Gharbi K."/>
            <person name="Hall N."/>
            <person name="Watson M."/>
            <person name="Adriaenssens E.M."/>
            <person name="Foster-Nyarko E."/>
            <person name="Jarju S."/>
            <person name="Secka A."/>
            <person name="Antonio M."/>
            <person name="Oren A."/>
            <person name="Chaudhuri R.R."/>
            <person name="La Ragione R."/>
            <person name="Hildebrand F."/>
            <person name="Pallen M.J."/>
        </authorList>
    </citation>
    <scope>NUCLEOTIDE SEQUENCE</scope>
    <source>
        <strain evidence="2">ChiW19-6364</strain>
    </source>
</reference>
<dbReference type="Proteomes" id="UP000823850">
    <property type="component" value="Unassembled WGS sequence"/>
</dbReference>
<dbReference type="GO" id="GO:0006629">
    <property type="term" value="P:lipid metabolic process"/>
    <property type="evidence" value="ECO:0007669"/>
    <property type="project" value="InterPro"/>
</dbReference>
<sequence>MGIIVFLGDSITDAGRKDSPNQLGYGYVNIFADSLKESGTDWNIVNRGVDGYITERVARALYSDCISLHPDYVSILVGINDIGMIVRSQVSWQDKLYLLEDSIRSYHEMLFDLSRETEAKVITLEPFVFPKEDTYQEWVPWQKKMSKNILKLARNYGARFIPTQEPLNQKIEEYGYSAITTDGIHLTLLGHQALAGIIQDSFQIRQ</sequence>
<dbReference type="EMBL" id="DWUX01000010">
    <property type="protein sequence ID" value="HJD38549.1"/>
    <property type="molecule type" value="Genomic_DNA"/>
</dbReference>
<dbReference type="InterPro" id="IPR036514">
    <property type="entry name" value="SGNH_hydro_sf"/>
</dbReference>
<proteinExistence type="predicted"/>
<comment type="caution">
    <text evidence="2">The sequence shown here is derived from an EMBL/GenBank/DDBJ whole genome shotgun (WGS) entry which is preliminary data.</text>
</comment>
<dbReference type="Gene3D" id="3.40.50.1110">
    <property type="entry name" value="SGNH hydrolase"/>
    <property type="match status" value="1"/>
</dbReference>
<dbReference type="Pfam" id="PF13472">
    <property type="entry name" value="Lipase_GDSL_2"/>
    <property type="match status" value="1"/>
</dbReference>
<organism evidence="2 3">
    <name type="scientific">Candidatus Blautia stercoripullorum</name>
    <dbReference type="NCBI Taxonomy" id="2838502"/>
    <lineage>
        <taxon>Bacteria</taxon>
        <taxon>Bacillati</taxon>
        <taxon>Bacillota</taxon>
        <taxon>Clostridia</taxon>
        <taxon>Lachnospirales</taxon>
        <taxon>Lachnospiraceae</taxon>
        <taxon>Blautia</taxon>
    </lineage>
</organism>
<evidence type="ECO:0000259" key="1">
    <source>
        <dbReference type="Pfam" id="PF13472"/>
    </source>
</evidence>
<reference evidence="2" key="2">
    <citation type="submission" date="2021-04" db="EMBL/GenBank/DDBJ databases">
        <authorList>
            <person name="Gilroy R."/>
        </authorList>
    </citation>
    <scope>NUCLEOTIDE SEQUENCE</scope>
    <source>
        <strain evidence="2">ChiW19-6364</strain>
    </source>
</reference>